<reference evidence="3" key="3">
    <citation type="journal article" date="2010" name="Genome Res.">
        <title>Population genomic sequencing of Coccidioides fungi reveals recent hybridization and transposon control.</title>
        <authorList>
            <person name="Neafsey D.E."/>
            <person name="Barker B.M."/>
            <person name="Sharpton T.J."/>
            <person name="Stajich J.E."/>
            <person name="Park D.J."/>
            <person name="Whiston E."/>
            <person name="Hung C.-Y."/>
            <person name="McMahan C."/>
            <person name="White J."/>
            <person name="Sykes S."/>
            <person name="Heiman D."/>
            <person name="Young S."/>
            <person name="Zeng Q."/>
            <person name="Abouelleil A."/>
            <person name="Aftuck L."/>
            <person name="Bessette D."/>
            <person name="Brown A."/>
            <person name="FitzGerald M."/>
            <person name="Lui A."/>
            <person name="Macdonald J.P."/>
            <person name="Priest M."/>
            <person name="Orbach M.J."/>
            <person name="Galgiani J.N."/>
            <person name="Kirkland T.N."/>
            <person name="Cole G.T."/>
            <person name="Birren B.W."/>
            <person name="Henn M.R."/>
            <person name="Taylor J.W."/>
            <person name="Rounsley S.D."/>
        </authorList>
    </citation>
    <scope>NUCLEOTIDE SEQUENCE [LARGE SCALE GENOMIC DNA]</scope>
    <source>
        <strain evidence="3">RMSCC 3488</strain>
    </source>
</reference>
<evidence type="ECO:0000256" key="1">
    <source>
        <dbReference type="SAM" id="MobiDB-lite"/>
    </source>
</evidence>
<organism evidence="2 3">
    <name type="scientific">Coccidioides posadasii RMSCC 3488</name>
    <dbReference type="NCBI Taxonomy" id="454284"/>
    <lineage>
        <taxon>Eukaryota</taxon>
        <taxon>Fungi</taxon>
        <taxon>Dikarya</taxon>
        <taxon>Ascomycota</taxon>
        <taxon>Pezizomycotina</taxon>
        <taxon>Eurotiomycetes</taxon>
        <taxon>Eurotiomycetidae</taxon>
        <taxon>Onygenales</taxon>
        <taxon>Onygenaceae</taxon>
        <taxon>Coccidioides</taxon>
    </lineage>
</organism>
<dbReference type="AlphaFoldDB" id="A0A0J6FG21"/>
<sequence>MSFLNDSLLFLSKGSLSALYFSESTMVDGLDRLLSLRNWAFYPSDTHRIATWRASATSCAASKTQPDNRPTANTKDTGRKMPLFTSFKVRCVRMYLVGTD</sequence>
<evidence type="ECO:0000313" key="3">
    <source>
        <dbReference type="Proteomes" id="UP000054567"/>
    </source>
</evidence>
<reference evidence="2 3" key="1">
    <citation type="submission" date="2007-06" db="EMBL/GenBank/DDBJ databases">
        <title>The Genome Sequence of Coccidioides posadasii RMSCC_3488.</title>
        <authorList>
            <consortium name="Coccidioides Genome Resources Consortium"/>
            <consortium name="The Broad Institute Genome Sequencing Platform"/>
            <person name="Henn M.R."/>
            <person name="Sykes S."/>
            <person name="Young S."/>
            <person name="Jaffe D."/>
            <person name="Berlin A."/>
            <person name="Alvarez P."/>
            <person name="Butler J."/>
            <person name="Gnerre S."/>
            <person name="Grabherr M."/>
            <person name="Mauceli E."/>
            <person name="Brockman W."/>
            <person name="Kodira C."/>
            <person name="Alvarado L."/>
            <person name="Zeng Q."/>
            <person name="Crawford M."/>
            <person name="Antoine C."/>
            <person name="Devon K."/>
            <person name="Galgiani J."/>
            <person name="Orsborn K."/>
            <person name="Lewis M.L."/>
            <person name="Nusbaum C."/>
            <person name="Galagan J."/>
            <person name="Birren B."/>
        </authorList>
    </citation>
    <scope>NUCLEOTIDE SEQUENCE [LARGE SCALE GENOMIC DNA]</scope>
    <source>
        <strain evidence="2 3">RMSCC 3488</strain>
    </source>
</reference>
<feature type="compositionally biased region" description="Polar residues" evidence="1">
    <location>
        <begin position="60"/>
        <end position="75"/>
    </location>
</feature>
<protein>
    <submittedName>
        <fullName evidence="2">Uncharacterized protein</fullName>
    </submittedName>
</protein>
<feature type="region of interest" description="Disordered" evidence="1">
    <location>
        <begin position="60"/>
        <end position="79"/>
    </location>
</feature>
<dbReference type="VEuPathDB" id="FungiDB:CPAG_05549"/>
<dbReference type="Proteomes" id="UP000054567">
    <property type="component" value="Unassembled WGS sequence"/>
</dbReference>
<evidence type="ECO:0000313" key="2">
    <source>
        <dbReference type="EMBL" id="KMM69228.1"/>
    </source>
</evidence>
<proteinExistence type="predicted"/>
<gene>
    <name evidence="2" type="ORF">CPAG_05549</name>
</gene>
<accession>A0A0J6FG21</accession>
<dbReference type="EMBL" id="DS268111">
    <property type="protein sequence ID" value="KMM69228.1"/>
    <property type="molecule type" value="Genomic_DNA"/>
</dbReference>
<name>A0A0J6FG21_COCPO</name>
<reference evidence="3" key="2">
    <citation type="journal article" date="2009" name="Genome Res.">
        <title>Comparative genomic analyses of the human fungal pathogens Coccidioides and their relatives.</title>
        <authorList>
            <person name="Sharpton T.J."/>
            <person name="Stajich J.E."/>
            <person name="Rounsley S.D."/>
            <person name="Gardner M.J."/>
            <person name="Wortman J.R."/>
            <person name="Jordar V.S."/>
            <person name="Maiti R."/>
            <person name="Kodira C.D."/>
            <person name="Neafsey D.E."/>
            <person name="Zeng Q."/>
            <person name="Hung C.-Y."/>
            <person name="McMahan C."/>
            <person name="Muszewska A."/>
            <person name="Grynberg M."/>
            <person name="Mandel M.A."/>
            <person name="Kellner E.M."/>
            <person name="Barker B.M."/>
            <person name="Galgiani J.N."/>
            <person name="Orbach M.J."/>
            <person name="Kirkland T.N."/>
            <person name="Cole G.T."/>
            <person name="Henn M.R."/>
            <person name="Birren B.W."/>
            <person name="Taylor J.W."/>
        </authorList>
    </citation>
    <scope>NUCLEOTIDE SEQUENCE [LARGE SCALE GENOMIC DNA]</scope>
    <source>
        <strain evidence="3">RMSCC 3488</strain>
    </source>
</reference>